<accession>A0A9P1CSD5</accession>
<dbReference type="EMBL" id="CAMXCT010002184">
    <property type="protein sequence ID" value="CAI3996267.1"/>
    <property type="molecule type" value="Genomic_DNA"/>
</dbReference>
<evidence type="ECO:0000313" key="4">
    <source>
        <dbReference type="Proteomes" id="UP001152797"/>
    </source>
</evidence>
<protein>
    <submittedName>
        <fullName evidence="2">Uncharacterized protein</fullName>
    </submittedName>
</protein>
<organism evidence="2">
    <name type="scientific">Cladocopium goreaui</name>
    <dbReference type="NCBI Taxonomy" id="2562237"/>
    <lineage>
        <taxon>Eukaryota</taxon>
        <taxon>Sar</taxon>
        <taxon>Alveolata</taxon>
        <taxon>Dinophyceae</taxon>
        <taxon>Suessiales</taxon>
        <taxon>Symbiodiniaceae</taxon>
        <taxon>Cladocopium</taxon>
    </lineage>
</organism>
<evidence type="ECO:0000256" key="1">
    <source>
        <dbReference type="SAM" id="MobiDB-lite"/>
    </source>
</evidence>
<reference evidence="2" key="1">
    <citation type="submission" date="2022-10" db="EMBL/GenBank/DDBJ databases">
        <authorList>
            <person name="Chen Y."/>
            <person name="Dougan E. K."/>
            <person name="Chan C."/>
            <person name="Rhodes N."/>
            <person name="Thang M."/>
        </authorList>
    </citation>
    <scope>NUCLEOTIDE SEQUENCE</scope>
</reference>
<feature type="region of interest" description="Disordered" evidence="1">
    <location>
        <begin position="322"/>
        <end position="348"/>
    </location>
</feature>
<keyword evidence="4" id="KW-1185">Reference proteome</keyword>
<dbReference type="Proteomes" id="UP001152797">
    <property type="component" value="Unassembled WGS sequence"/>
</dbReference>
<dbReference type="AlphaFoldDB" id="A0A9P1CSD5"/>
<name>A0A9P1CSD5_9DINO</name>
<gene>
    <name evidence="2" type="ORF">C1SCF055_LOCUS22761</name>
</gene>
<feature type="region of interest" description="Disordered" evidence="1">
    <location>
        <begin position="52"/>
        <end position="79"/>
    </location>
</feature>
<reference evidence="3" key="2">
    <citation type="submission" date="2024-04" db="EMBL/GenBank/DDBJ databases">
        <authorList>
            <person name="Chen Y."/>
            <person name="Shah S."/>
            <person name="Dougan E. K."/>
            <person name="Thang M."/>
            <person name="Chan C."/>
        </authorList>
    </citation>
    <scope>NUCLEOTIDE SEQUENCE [LARGE SCALE GENOMIC DNA]</scope>
</reference>
<evidence type="ECO:0000313" key="2">
    <source>
        <dbReference type="EMBL" id="CAI3996267.1"/>
    </source>
</evidence>
<dbReference type="SUPFAM" id="SSF57850">
    <property type="entry name" value="RING/U-box"/>
    <property type="match status" value="1"/>
</dbReference>
<dbReference type="OrthoDB" id="8062037at2759"/>
<dbReference type="EMBL" id="CAMXCT030002184">
    <property type="protein sequence ID" value="CAL4783579.1"/>
    <property type="molecule type" value="Genomic_DNA"/>
</dbReference>
<comment type="caution">
    <text evidence="2">The sequence shown here is derived from an EMBL/GenBank/DDBJ whole genome shotgun (WGS) entry which is preliminary data.</text>
</comment>
<sequence>MPKSRAAKKQRIMNLQQQAGMLNPMMMNPLLLQNMMMNPMNQMLMPNAMMNPENQAADSSESGDDGPAPPKASSAAGSAGDALALPAAEGAHVDFAQRALQVLADRRAELYRSTGAPDRALPRNATLLRALPKAMGSKIQLRVDFVCLFVWTHKRLSEALEAIDEALDPTLCGDLSQHGLCKVLWLVTRQKPNLQISRLRCDDYGMLNTRMNKVHKKIMNISQEAQQAMTALKNEMLLTDAFVNALAEAQGFDEEWLVDEVHPKGRGRSAKAVAAAREADLARNQRIPDMMKASAPVQPPPAPPGPVSVPPPVVVPRAAVPAAPPAPKAVGTPGAPGGVGASAKAPPAQPTGFRPIPKAMLRQPVAPPASVLGPLASVAAETAAVSGEVGVENGPTVAELERELENVLEDVVGAEEEHGADDGPVTPNATSGSGAAEEVAEDHVGSGPQVDGEVEGETRPADAPSGEENICTICRFPLVQEGPTAPKVQMLMCGHAHHLPCLERAWSVGGHPQGWCPFKCDVTNIVIPDDPAAGGSSSTAASASALVVGGMVL</sequence>
<evidence type="ECO:0000313" key="3">
    <source>
        <dbReference type="EMBL" id="CAL1149642.1"/>
    </source>
</evidence>
<feature type="region of interest" description="Disordered" evidence="1">
    <location>
        <begin position="415"/>
        <end position="466"/>
    </location>
</feature>
<proteinExistence type="predicted"/>
<dbReference type="EMBL" id="CAMXCT020002184">
    <property type="protein sequence ID" value="CAL1149642.1"/>
    <property type="molecule type" value="Genomic_DNA"/>
</dbReference>